<dbReference type="InterPro" id="IPR042189">
    <property type="entry name" value="RNA_pol_sigma_70_r1_1_sf"/>
</dbReference>
<evidence type="ECO:0000259" key="9">
    <source>
        <dbReference type="PROSITE" id="PS00716"/>
    </source>
</evidence>
<keyword evidence="4 6" id="KW-0238">DNA-binding</keyword>
<evidence type="ECO:0000256" key="7">
    <source>
        <dbReference type="SAM" id="MobiDB-lite"/>
    </source>
</evidence>
<dbReference type="InterPro" id="IPR007127">
    <property type="entry name" value="RNA_pol_sigma_70_r1_1"/>
</dbReference>
<dbReference type="SUPFAM" id="SSF88659">
    <property type="entry name" value="Sigma3 and sigma4 domains of RNA polymerase sigma factors"/>
    <property type="match status" value="2"/>
</dbReference>
<evidence type="ECO:0000256" key="2">
    <source>
        <dbReference type="ARBA" id="ARBA00023015"/>
    </source>
</evidence>
<feature type="domain" description="RNA polymerase sigma-70" evidence="8">
    <location>
        <begin position="192"/>
        <end position="205"/>
    </location>
</feature>
<evidence type="ECO:0000256" key="5">
    <source>
        <dbReference type="ARBA" id="ARBA00023163"/>
    </source>
</evidence>
<comment type="function">
    <text evidence="6">Sigma factors are initiation factors that promote the attachment of RNA polymerase to specific initiation sites and are then released. This sigma factor is the primary sigma factor during exponential growth.</text>
</comment>
<feature type="region of interest" description="Sigma-70 factor domain-2" evidence="6">
    <location>
        <begin position="168"/>
        <end position="238"/>
    </location>
</feature>
<dbReference type="Pfam" id="PF04539">
    <property type="entry name" value="Sigma70_r3"/>
    <property type="match status" value="1"/>
</dbReference>
<dbReference type="InterPro" id="IPR050239">
    <property type="entry name" value="Sigma-70_RNA_pol_init_factors"/>
</dbReference>
<dbReference type="PROSITE" id="PS00716">
    <property type="entry name" value="SIGMA70_2"/>
    <property type="match status" value="1"/>
</dbReference>
<evidence type="ECO:0000256" key="1">
    <source>
        <dbReference type="ARBA" id="ARBA00022490"/>
    </source>
</evidence>
<feature type="compositionally biased region" description="Basic and acidic residues" evidence="7">
    <location>
        <begin position="1"/>
        <end position="21"/>
    </location>
</feature>
<protein>
    <recommendedName>
        <fullName evidence="6">RNA polymerase sigma factor SigA</fullName>
    </recommendedName>
</protein>
<dbReference type="Pfam" id="PF00140">
    <property type="entry name" value="Sigma70_r1_2"/>
    <property type="match status" value="1"/>
</dbReference>
<dbReference type="PRINTS" id="PR00046">
    <property type="entry name" value="SIGMA70FCT"/>
</dbReference>
<feature type="DNA-binding region" description="H-T-H motif" evidence="6">
    <location>
        <begin position="362"/>
        <end position="381"/>
    </location>
</feature>
<dbReference type="EMBL" id="QFCR01000003">
    <property type="protein sequence ID" value="TNK90865.1"/>
    <property type="molecule type" value="Genomic_DNA"/>
</dbReference>
<dbReference type="InterPro" id="IPR014284">
    <property type="entry name" value="RNA_pol_sigma-70_dom"/>
</dbReference>
<keyword evidence="1 6" id="KW-0963">Cytoplasm</keyword>
<dbReference type="FunFam" id="1.10.10.10:FF:000002">
    <property type="entry name" value="RNA polymerase sigma factor SigA"/>
    <property type="match status" value="1"/>
</dbReference>
<dbReference type="GO" id="GO:0006352">
    <property type="term" value="P:DNA-templated transcription initiation"/>
    <property type="evidence" value="ECO:0007669"/>
    <property type="project" value="UniProtKB-UniRule"/>
</dbReference>
<feature type="region of interest" description="Disordered" evidence="7">
    <location>
        <begin position="1"/>
        <end position="34"/>
    </location>
</feature>
<proteinExistence type="inferred from homology"/>
<comment type="subunit">
    <text evidence="6">Interacts transiently with the RNA polymerase catalytic core.</text>
</comment>
<dbReference type="FunFam" id="1.10.601.10:FF:000001">
    <property type="entry name" value="RNA polymerase sigma factor SigA"/>
    <property type="match status" value="1"/>
</dbReference>
<keyword evidence="2 6" id="KW-0805">Transcription regulation</keyword>
<dbReference type="NCBIfam" id="TIGR02937">
    <property type="entry name" value="sigma70-ECF"/>
    <property type="match status" value="1"/>
</dbReference>
<gene>
    <name evidence="6" type="primary">sigA</name>
    <name evidence="10" type="ORF">DID87_01830</name>
</gene>
<feature type="region of interest" description="Sigma-70 factor domain-4" evidence="6">
    <location>
        <begin position="336"/>
        <end position="389"/>
    </location>
</feature>
<comment type="similarity">
    <text evidence="6">Belongs to the sigma-70 factor family. RpoD/SigA subfamily.</text>
</comment>
<dbReference type="HAMAP" id="MF_00963">
    <property type="entry name" value="Sigma70_RpoD_SigA"/>
    <property type="match status" value="1"/>
</dbReference>
<evidence type="ECO:0000313" key="11">
    <source>
        <dbReference type="Proteomes" id="UP000313312"/>
    </source>
</evidence>
<dbReference type="InterPro" id="IPR000943">
    <property type="entry name" value="RNA_pol_sigma70"/>
</dbReference>
<dbReference type="Gene3D" id="1.10.601.10">
    <property type="entry name" value="RNA Polymerase Primary Sigma Factor"/>
    <property type="match status" value="2"/>
</dbReference>
<keyword evidence="3 6" id="KW-0731">Sigma factor</keyword>
<name>A0A5C4TLJ8_FRUSA</name>
<sequence>MAEKEAKKKNEIKKSTPEAKSKTAAKRARTTKELKKEFDGKGFKKVYKEVVKKNKKIGHITYELLEQELQVPFDLDKKQMGKVLEQIEDDGISIVDENGEPDPRALKAAKKVTQKELKNASSSKGVKINDPVRMYLKEIGLVPLLTADQEVQLALRIEEGDESAKQELAEANLRLVVSIAKRYVGRGMQFLDLIQEGNMGLMKAVEKFDYRKGFKFSTYATWWIRQAITRAIADQARTIRIPVHMVETINKLIRVQRQLLQDLGRDPLPSEIGAEMDMPTSKVRNILKISQEPVSLETPIGEEDDSHLGDFIEDKDATSPEEHASYELLKEQLEGVLDTLTDREENVLRLRFGLDDGRTRTLEEVGRVFGVTRERIRQIEAKALRKLRHPSRSKQLKDFLD</sequence>
<dbReference type="InterPro" id="IPR007624">
    <property type="entry name" value="RNA_pol_sigma70_r3"/>
</dbReference>
<comment type="caution">
    <text evidence="10">The sequence shown here is derived from an EMBL/GenBank/DDBJ whole genome shotgun (WGS) entry which is preliminary data.</text>
</comment>
<dbReference type="GO" id="GO:0003677">
    <property type="term" value="F:DNA binding"/>
    <property type="evidence" value="ECO:0007669"/>
    <property type="project" value="UniProtKB-UniRule"/>
</dbReference>
<dbReference type="FunFam" id="1.10.10.10:FF:000004">
    <property type="entry name" value="RNA polymerase sigma factor SigA"/>
    <property type="match status" value="1"/>
</dbReference>
<dbReference type="NCBIfam" id="TIGR02393">
    <property type="entry name" value="RpoD_Cterm"/>
    <property type="match status" value="1"/>
</dbReference>
<evidence type="ECO:0000313" key="10">
    <source>
        <dbReference type="EMBL" id="TNK90865.1"/>
    </source>
</evidence>
<comment type="subcellular location">
    <subcellularLocation>
        <location evidence="6">Cytoplasm</location>
    </subcellularLocation>
</comment>
<dbReference type="Pfam" id="PF04545">
    <property type="entry name" value="Sigma70_r4"/>
    <property type="match status" value="1"/>
</dbReference>
<dbReference type="AlphaFoldDB" id="A0A5C4TLJ8"/>
<dbReference type="PROSITE" id="PS00715">
    <property type="entry name" value="SIGMA70_1"/>
    <property type="match status" value="1"/>
</dbReference>
<dbReference type="Gene3D" id="1.10.10.10">
    <property type="entry name" value="Winged helix-like DNA-binding domain superfamily/Winged helix DNA-binding domain"/>
    <property type="match status" value="2"/>
</dbReference>
<dbReference type="PANTHER" id="PTHR30603:SF60">
    <property type="entry name" value="RNA POLYMERASE SIGMA FACTOR RPOD"/>
    <property type="match status" value="1"/>
</dbReference>
<dbReference type="Proteomes" id="UP000313312">
    <property type="component" value="Unassembled WGS sequence"/>
</dbReference>
<dbReference type="SUPFAM" id="SSF88946">
    <property type="entry name" value="Sigma2 domain of RNA polymerase sigma factors"/>
    <property type="match status" value="1"/>
</dbReference>
<dbReference type="RefSeq" id="WP_139571040.1">
    <property type="nucleotide sequence ID" value="NZ_CP168671.1"/>
</dbReference>
<reference evidence="10 11" key="1">
    <citation type="submission" date="2018-05" db="EMBL/GenBank/DDBJ databases">
        <title>Lactobacillus sanfranciscensis Ah4 draft denome sequence.</title>
        <authorList>
            <person name="Zhang G."/>
        </authorList>
    </citation>
    <scope>NUCLEOTIDE SEQUENCE [LARGE SCALE GENOMIC DNA]</scope>
    <source>
        <strain evidence="10 11">Ah4</strain>
    </source>
</reference>
<evidence type="ECO:0000259" key="8">
    <source>
        <dbReference type="PROSITE" id="PS00715"/>
    </source>
</evidence>
<dbReference type="InterPro" id="IPR007627">
    <property type="entry name" value="RNA_pol_sigma70_r2"/>
</dbReference>
<dbReference type="InterPro" id="IPR013324">
    <property type="entry name" value="RNA_pol_sigma_r3/r4-like"/>
</dbReference>
<dbReference type="InterPro" id="IPR009042">
    <property type="entry name" value="RNA_pol_sigma70_r1_2"/>
</dbReference>
<dbReference type="InterPro" id="IPR007630">
    <property type="entry name" value="RNA_pol_sigma70_r4"/>
</dbReference>
<keyword evidence="5 6" id="KW-0804">Transcription</keyword>
<feature type="domain" description="RNA polymerase sigma-70" evidence="9">
    <location>
        <begin position="361"/>
        <end position="387"/>
    </location>
</feature>
<dbReference type="Pfam" id="PF03979">
    <property type="entry name" value="Sigma70_r1_1"/>
    <property type="match status" value="1"/>
</dbReference>
<dbReference type="InterPro" id="IPR036388">
    <property type="entry name" value="WH-like_DNA-bd_sf"/>
</dbReference>
<feature type="region of interest" description="Sigma-70 factor domain-3" evidence="6">
    <location>
        <begin position="247"/>
        <end position="323"/>
    </location>
</feature>
<dbReference type="InterPro" id="IPR012760">
    <property type="entry name" value="RNA_pol_sigma_RpoD_C"/>
</dbReference>
<dbReference type="CDD" id="cd06171">
    <property type="entry name" value="Sigma70_r4"/>
    <property type="match status" value="1"/>
</dbReference>
<accession>A0A5C4TLJ8</accession>
<dbReference type="GO" id="GO:0016987">
    <property type="term" value="F:sigma factor activity"/>
    <property type="evidence" value="ECO:0007669"/>
    <property type="project" value="UniProtKB-UniRule"/>
</dbReference>
<dbReference type="PANTHER" id="PTHR30603">
    <property type="entry name" value="RNA POLYMERASE SIGMA FACTOR RPO"/>
    <property type="match status" value="1"/>
</dbReference>
<dbReference type="Pfam" id="PF04542">
    <property type="entry name" value="Sigma70_r2"/>
    <property type="match status" value="1"/>
</dbReference>
<feature type="short sequence motif" description="Interaction with polymerase core subunit RpoC" evidence="6">
    <location>
        <begin position="192"/>
        <end position="195"/>
    </location>
</feature>
<dbReference type="InterPro" id="IPR028630">
    <property type="entry name" value="Sigma70_RpoD"/>
</dbReference>
<evidence type="ECO:0000256" key="4">
    <source>
        <dbReference type="ARBA" id="ARBA00023125"/>
    </source>
</evidence>
<dbReference type="NCBIfam" id="NF006666">
    <property type="entry name" value="PRK09210.1"/>
    <property type="match status" value="1"/>
</dbReference>
<organism evidence="10 11">
    <name type="scientific">Fructilactobacillus sanfranciscensis</name>
    <name type="common">Lactobacillus sanfranciscensis</name>
    <dbReference type="NCBI Taxonomy" id="1625"/>
    <lineage>
        <taxon>Bacteria</taxon>
        <taxon>Bacillati</taxon>
        <taxon>Bacillota</taxon>
        <taxon>Bacilli</taxon>
        <taxon>Lactobacillales</taxon>
        <taxon>Lactobacillaceae</taxon>
        <taxon>Fructilactobacillus</taxon>
    </lineage>
</organism>
<dbReference type="Gene3D" id="1.10.220.120">
    <property type="entry name" value="Sigma-70 factor, region 1.1"/>
    <property type="match status" value="1"/>
</dbReference>
<dbReference type="InterPro" id="IPR013325">
    <property type="entry name" value="RNA_pol_sigma_r2"/>
</dbReference>
<dbReference type="GO" id="GO:0005737">
    <property type="term" value="C:cytoplasm"/>
    <property type="evidence" value="ECO:0007669"/>
    <property type="project" value="UniProtKB-SubCell"/>
</dbReference>
<evidence type="ECO:0000256" key="6">
    <source>
        <dbReference type="HAMAP-Rule" id="MF_00963"/>
    </source>
</evidence>
<evidence type="ECO:0000256" key="3">
    <source>
        <dbReference type="ARBA" id="ARBA00023082"/>
    </source>
</evidence>